<keyword evidence="3" id="KW-0479">Metal-binding</keyword>
<keyword evidence="2" id="KW-0949">S-adenosyl-L-methionine</keyword>
<dbReference type="InterPro" id="IPR023404">
    <property type="entry name" value="rSAM_horseshoe"/>
</dbReference>
<dbReference type="CDD" id="cd01335">
    <property type="entry name" value="Radical_SAM"/>
    <property type="match status" value="1"/>
</dbReference>
<dbReference type="SUPFAM" id="SSF102114">
    <property type="entry name" value="Radical SAM enzymes"/>
    <property type="match status" value="1"/>
</dbReference>
<dbReference type="SFLD" id="SFLDG01123">
    <property type="entry name" value="methyltransferase_(Class_B)"/>
    <property type="match status" value="1"/>
</dbReference>
<dbReference type="InterPro" id="IPR036724">
    <property type="entry name" value="Cobalamin-bd_sf"/>
</dbReference>
<dbReference type="InterPro" id="IPR058240">
    <property type="entry name" value="rSAM_sf"/>
</dbReference>
<evidence type="ECO:0000256" key="1">
    <source>
        <dbReference type="ARBA" id="ARBA00001966"/>
    </source>
</evidence>
<dbReference type="InterPro" id="IPR034466">
    <property type="entry name" value="Methyltransferase_Class_B"/>
</dbReference>
<dbReference type="GO" id="GO:0005829">
    <property type="term" value="C:cytosol"/>
    <property type="evidence" value="ECO:0007669"/>
    <property type="project" value="TreeGrafter"/>
</dbReference>
<dbReference type="PROSITE" id="PS51332">
    <property type="entry name" value="B12_BINDING"/>
    <property type="match status" value="1"/>
</dbReference>
<dbReference type="GO" id="GO:0003824">
    <property type="term" value="F:catalytic activity"/>
    <property type="evidence" value="ECO:0007669"/>
    <property type="project" value="InterPro"/>
</dbReference>
<reference evidence="8" key="1">
    <citation type="journal article" date="2020" name="mSystems">
        <title>Genome- and Community-Level Interaction Insights into Carbon Utilization and Element Cycling Functions of Hydrothermarchaeota in Hydrothermal Sediment.</title>
        <authorList>
            <person name="Zhou Z."/>
            <person name="Liu Y."/>
            <person name="Xu W."/>
            <person name="Pan J."/>
            <person name="Luo Z.H."/>
            <person name="Li M."/>
        </authorList>
    </citation>
    <scope>NUCLEOTIDE SEQUENCE [LARGE SCALE GENOMIC DNA]</scope>
    <source>
        <strain evidence="8">SpSt-876</strain>
    </source>
</reference>
<dbReference type="Pfam" id="PF02310">
    <property type="entry name" value="B12-binding"/>
    <property type="match status" value="1"/>
</dbReference>
<comment type="cofactor">
    <cofactor evidence="1">
        <name>[4Fe-4S] cluster</name>
        <dbReference type="ChEBI" id="CHEBI:49883"/>
    </cofactor>
</comment>
<name>A0A7C6EAZ2_UNCW3</name>
<dbReference type="GO" id="GO:0031419">
    <property type="term" value="F:cobalamin binding"/>
    <property type="evidence" value="ECO:0007669"/>
    <property type="project" value="InterPro"/>
</dbReference>
<feature type="domain" description="B12-binding" evidence="6">
    <location>
        <begin position="8"/>
        <end position="187"/>
    </location>
</feature>
<dbReference type="GO" id="GO:0051539">
    <property type="term" value="F:4 iron, 4 sulfur cluster binding"/>
    <property type="evidence" value="ECO:0007669"/>
    <property type="project" value="UniProtKB-KW"/>
</dbReference>
<evidence type="ECO:0000313" key="8">
    <source>
        <dbReference type="EMBL" id="HHS52397.1"/>
    </source>
</evidence>
<evidence type="ECO:0000259" key="7">
    <source>
        <dbReference type="PROSITE" id="PS51918"/>
    </source>
</evidence>
<dbReference type="PANTHER" id="PTHR43409">
    <property type="entry name" value="ANAEROBIC MAGNESIUM-PROTOPORPHYRIN IX MONOMETHYL ESTER CYCLASE-RELATED"/>
    <property type="match status" value="1"/>
</dbReference>
<dbReference type="InterPro" id="IPR006158">
    <property type="entry name" value="Cobalamin-bd"/>
</dbReference>
<dbReference type="Gene3D" id="3.40.50.280">
    <property type="entry name" value="Cobalamin-binding domain"/>
    <property type="match status" value="1"/>
</dbReference>
<gene>
    <name evidence="8" type="ORF">ENW73_05980</name>
</gene>
<accession>A0A7C6EAZ2</accession>
<dbReference type="Gene3D" id="3.80.30.20">
    <property type="entry name" value="tm_1862 like domain"/>
    <property type="match status" value="1"/>
</dbReference>
<dbReference type="InterPro" id="IPR006638">
    <property type="entry name" value="Elp3/MiaA/NifB-like_rSAM"/>
</dbReference>
<dbReference type="SFLD" id="SFLDG01082">
    <property type="entry name" value="B12-binding_domain_containing"/>
    <property type="match status" value="1"/>
</dbReference>
<evidence type="ECO:0000256" key="4">
    <source>
        <dbReference type="ARBA" id="ARBA00023004"/>
    </source>
</evidence>
<dbReference type="SMART" id="SM00729">
    <property type="entry name" value="Elp3"/>
    <property type="match status" value="1"/>
</dbReference>
<organism evidence="8">
    <name type="scientific">candidate division WOR-3 bacterium</name>
    <dbReference type="NCBI Taxonomy" id="2052148"/>
    <lineage>
        <taxon>Bacteria</taxon>
        <taxon>Bacteria division WOR-3</taxon>
    </lineage>
</organism>
<keyword evidence="4" id="KW-0408">Iron</keyword>
<protein>
    <submittedName>
        <fullName evidence="8">Radical SAM protein</fullName>
    </submittedName>
</protein>
<dbReference type="GO" id="GO:0046872">
    <property type="term" value="F:metal ion binding"/>
    <property type="evidence" value="ECO:0007669"/>
    <property type="project" value="UniProtKB-KW"/>
</dbReference>
<dbReference type="EMBL" id="DTLI01000143">
    <property type="protein sequence ID" value="HHS52397.1"/>
    <property type="molecule type" value="Genomic_DNA"/>
</dbReference>
<feature type="domain" description="Radical SAM core" evidence="7">
    <location>
        <begin position="196"/>
        <end position="431"/>
    </location>
</feature>
<evidence type="ECO:0000256" key="3">
    <source>
        <dbReference type="ARBA" id="ARBA00022723"/>
    </source>
</evidence>
<comment type="caution">
    <text evidence="8">The sequence shown here is derived from an EMBL/GenBank/DDBJ whole genome shotgun (WGS) entry which is preliminary data.</text>
</comment>
<dbReference type="Pfam" id="PF04055">
    <property type="entry name" value="Radical_SAM"/>
    <property type="match status" value="1"/>
</dbReference>
<evidence type="ECO:0000256" key="5">
    <source>
        <dbReference type="ARBA" id="ARBA00023014"/>
    </source>
</evidence>
<dbReference type="InterPro" id="IPR007197">
    <property type="entry name" value="rSAM"/>
</dbReference>
<dbReference type="PROSITE" id="PS51918">
    <property type="entry name" value="RADICAL_SAM"/>
    <property type="match status" value="1"/>
</dbReference>
<dbReference type="AlphaFoldDB" id="A0A7C6EAZ2"/>
<dbReference type="PANTHER" id="PTHR43409:SF15">
    <property type="entry name" value="PUTATIVE-RELATED"/>
    <property type="match status" value="1"/>
</dbReference>
<evidence type="ECO:0000259" key="6">
    <source>
        <dbReference type="PROSITE" id="PS51332"/>
    </source>
</evidence>
<dbReference type="SFLD" id="SFLDS00029">
    <property type="entry name" value="Radical_SAM"/>
    <property type="match status" value="1"/>
</dbReference>
<dbReference type="SUPFAM" id="SSF52242">
    <property type="entry name" value="Cobalamin (vitamin B12)-binding domain"/>
    <property type="match status" value="1"/>
</dbReference>
<evidence type="ECO:0000256" key="2">
    <source>
        <dbReference type="ARBA" id="ARBA00022691"/>
    </source>
</evidence>
<sequence length="436" mass="50091">MKRLLLVNPWIYDFKAFDFWMKPMGLLYVASMLRNSGYEVLLIDCLDRYHPLLLKEVSNLPKVDKYGRGKFYAEEIEKPEIFKNVKRIYKRYGMPKAVLHEILEDIEPPDVILVTSMMTYWYLGVKDTIKTIKEHFPETPVILGGIYATLCPDHAKEYSGADIVMPGFAEKNLFSFFPKFKPMEFEDLPFPAFDLYAKLDYACVLTARGCPFKCSYCAVPKLCNGFVYRNPDSVLDEIEYYKSLGVSHIAFYDDALLANPNFPSILDGIIQRGLKLSYHTPNGLHPRFIDQEMAYKLFEAGYKTLYLSLETVDPKVQKATGAKVTNNEFVRAVEFLKSAGFQNEQIHTYLLIGTPYDSYESIRSSIDFVHSLGSYAHLAEYSPIPGTLDYAKIGFSLDTDPLLHNNTIFPAINAKKRKEMERIKIYLSRLRNDAIK</sequence>
<dbReference type="InterPro" id="IPR051198">
    <property type="entry name" value="BchE-like"/>
</dbReference>
<proteinExistence type="predicted"/>
<keyword evidence="5" id="KW-0411">Iron-sulfur</keyword>